<dbReference type="GO" id="GO:0006196">
    <property type="term" value="P:AMP catabolic process"/>
    <property type="evidence" value="ECO:0007669"/>
    <property type="project" value="TreeGrafter"/>
</dbReference>
<feature type="domain" description="5'-Nucleotidase C-terminal" evidence="5">
    <location>
        <begin position="1"/>
        <end position="64"/>
    </location>
</feature>
<dbReference type="PANTHER" id="PTHR11575:SF32">
    <property type="entry name" value="APYRASE-LIKE PROTEIN"/>
    <property type="match status" value="1"/>
</dbReference>
<protein>
    <recommendedName>
        <fullName evidence="5">5'-Nucleotidase C-terminal domain-containing protein</fullName>
    </recommendedName>
</protein>
<dbReference type="GO" id="GO:0008253">
    <property type="term" value="F:5'-nucleotidase activity"/>
    <property type="evidence" value="ECO:0007669"/>
    <property type="project" value="TreeGrafter"/>
</dbReference>
<dbReference type="Pfam" id="PF02872">
    <property type="entry name" value="5_nucleotid_C"/>
    <property type="match status" value="1"/>
</dbReference>
<evidence type="ECO:0000313" key="6">
    <source>
        <dbReference type="EMBL" id="CAD7087606.1"/>
    </source>
</evidence>
<dbReference type="OrthoDB" id="7722975at2759"/>
<dbReference type="PANTHER" id="PTHR11575">
    <property type="entry name" value="5'-NUCLEOTIDASE-RELATED"/>
    <property type="match status" value="1"/>
</dbReference>
<evidence type="ECO:0000256" key="4">
    <source>
        <dbReference type="ARBA" id="ARBA00022801"/>
    </source>
</evidence>
<keyword evidence="7" id="KW-1185">Reference proteome</keyword>
<dbReference type="Gene3D" id="3.90.780.10">
    <property type="entry name" value="5'-Nucleotidase, C-terminal domain"/>
    <property type="match status" value="1"/>
</dbReference>
<evidence type="ECO:0000256" key="1">
    <source>
        <dbReference type="ARBA" id="ARBA00006654"/>
    </source>
</evidence>
<dbReference type="EMBL" id="LR899012">
    <property type="protein sequence ID" value="CAD7087606.1"/>
    <property type="molecule type" value="Genomic_DNA"/>
</dbReference>
<reference evidence="6 7" key="1">
    <citation type="submission" date="2020-11" db="EMBL/GenBank/DDBJ databases">
        <authorList>
            <person name="Wallbank WR R."/>
            <person name="Pardo Diaz C."/>
            <person name="Kozak K."/>
            <person name="Martin S."/>
            <person name="Jiggins C."/>
            <person name="Moest M."/>
            <person name="Warren A I."/>
            <person name="Generalovic N T."/>
            <person name="Byers J.R.P. K."/>
            <person name="Montejo-Kovacevich G."/>
            <person name="Yen C E."/>
        </authorList>
    </citation>
    <scope>NUCLEOTIDE SEQUENCE [LARGE SCALE GENOMIC DNA]</scope>
</reference>
<evidence type="ECO:0000256" key="2">
    <source>
        <dbReference type="ARBA" id="ARBA00022723"/>
    </source>
</evidence>
<dbReference type="AlphaFoldDB" id="A0A7R8UW13"/>
<dbReference type="GO" id="GO:0000166">
    <property type="term" value="F:nucleotide binding"/>
    <property type="evidence" value="ECO:0007669"/>
    <property type="project" value="UniProtKB-KW"/>
</dbReference>
<keyword evidence="3" id="KW-0547">Nucleotide-binding</keyword>
<organism evidence="6 7">
    <name type="scientific">Hermetia illucens</name>
    <name type="common">Black soldier fly</name>
    <dbReference type="NCBI Taxonomy" id="343691"/>
    <lineage>
        <taxon>Eukaryota</taxon>
        <taxon>Metazoa</taxon>
        <taxon>Ecdysozoa</taxon>
        <taxon>Arthropoda</taxon>
        <taxon>Hexapoda</taxon>
        <taxon>Insecta</taxon>
        <taxon>Pterygota</taxon>
        <taxon>Neoptera</taxon>
        <taxon>Endopterygota</taxon>
        <taxon>Diptera</taxon>
        <taxon>Brachycera</taxon>
        <taxon>Stratiomyomorpha</taxon>
        <taxon>Stratiomyidae</taxon>
        <taxon>Hermetiinae</taxon>
        <taxon>Hermetia</taxon>
    </lineage>
</organism>
<dbReference type="InParanoid" id="A0A7R8UW13"/>
<dbReference type="InterPro" id="IPR008334">
    <property type="entry name" value="5'-Nucleotdase_C"/>
</dbReference>
<proteinExistence type="inferred from homology"/>
<evidence type="ECO:0000256" key="3">
    <source>
        <dbReference type="ARBA" id="ARBA00022741"/>
    </source>
</evidence>
<dbReference type="SUPFAM" id="SSF55816">
    <property type="entry name" value="5'-nucleotidase (syn. UDP-sugar hydrolase), C-terminal domain"/>
    <property type="match status" value="1"/>
</dbReference>
<keyword evidence="2" id="KW-0479">Metal-binding</keyword>
<dbReference type="GO" id="GO:0005886">
    <property type="term" value="C:plasma membrane"/>
    <property type="evidence" value="ECO:0007669"/>
    <property type="project" value="TreeGrafter"/>
</dbReference>
<name>A0A7R8UW13_HERIL</name>
<dbReference type="GO" id="GO:0046872">
    <property type="term" value="F:metal ion binding"/>
    <property type="evidence" value="ECO:0007669"/>
    <property type="project" value="UniProtKB-KW"/>
</dbReference>
<keyword evidence="4" id="KW-0378">Hydrolase</keyword>
<gene>
    <name evidence="6" type="ORF">HERILL_LOCUS10301</name>
</gene>
<dbReference type="Proteomes" id="UP000594454">
    <property type="component" value="Chromosome 4"/>
</dbReference>
<evidence type="ECO:0000313" key="7">
    <source>
        <dbReference type="Proteomes" id="UP000594454"/>
    </source>
</evidence>
<dbReference type="InterPro" id="IPR036907">
    <property type="entry name" value="5'-Nucleotdase_C_sf"/>
</dbReference>
<evidence type="ECO:0000259" key="5">
    <source>
        <dbReference type="Pfam" id="PF02872"/>
    </source>
</evidence>
<dbReference type="InterPro" id="IPR006179">
    <property type="entry name" value="5_nucleotidase/apyrase"/>
</dbReference>
<comment type="similarity">
    <text evidence="1">Belongs to the 5'-nucleotidase family.</text>
</comment>
<accession>A0A7R8UW13</accession>
<sequence>MLQVSGLQVKFNIHKPVGKRVVEVLVRCQKCIIPEYEPLSLEKKYRVVMPSFLAAGGDGFTMFRDYKEETRIGKLDIDAFEEYVKKQSPIIAGSNDRIIMLT</sequence>